<reference evidence="2 3" key="1">
    <citation type="submission" date="2017-08" db="EMBL/GenBank/DDBJ databases">
        <title>Phylogenetic analysis of Mycobacterium avium complex whole genomes.</title>
        <authorList>
            <person name="Caverly L.J."/>
            <person name="Spilker T."/>
            <person name="Lipuma J."/>
        </authorList>
    </citation>
    <scope>NUCLEOTIDE SEQUENCE [LARGE SCALE GENOMIC DNA]</scope>
    <source>
        <strain evidence="2 3">FLAC0165</strain>
    </source>
</reference>
<gene>
    <name evidence="2" type="ORF">CKJ66_21610</name>
</gene>
<evidence type="ECO:0000256" key="1">
    <source>
        <dbReference type="SAM" id="MobiDB-lite"/>
    </source>
</evidence>
<accession>A0A2A2ZEH4</accession>
<evidence type="ECO:0000313" key="2">
    <source>
        <dbReference type="EMBL" id="PBA24800.1"/>
    </source>
</evidence>
<protein>
    <submittedName>
        <fullName evidence="2">Uncharacterized protein</fullName>
    </submittedName>
</protein>
<evidence type="ECO:0000313" key="3">
    <source>
        <dbReference type="Proteomes" id="UP000217768"/>
    </source>
</evidence>
<sequence length="87" mass="9400">MPAAVDQCPQGHSTRTAADRDSQGHCRKCKADRERRRRVGKEAALMVVRAFEAAGVQFQNDGVPVEPAEVAKALAELYAAGQLPELP</sequence>
<feature type="region of interest" description="Disordered" evidence="1">
    <location>
        <begin position="1"/>
        <end position="34"/>
    </location>
</feature>
<name>A0A2A2ZEH4_MYCAV</name>
<feature type="compositionally biased region" description="Basic and acidic residues" evidence="1">
    <location>
        <begin position="17"/>
        <end position="34"/>
    </location>
</feature>
<comment type="caution">
    <text evidence="2">The sequence shown here is derived from an EMBL/GenBank/DDBJ whole genome shotgun (WGS) entry which is preliminary data.</text>
</comment>
<dbReference type="EMBL" id="NSFD01000051">
    <property type="protein sequence ID" value="PBA24800.1"/>
    <property type="molecule type" value="Genomic_DNA"/>
</dbReference>
<proteinExistence type="predicted"/>
<dbReference type="Proteomes" id="UP000217768">
    <property type="component" value="Unassembled WGS sequence"/>
</dbReference>
<organism evidence="2 3">
    <name type="scientific">Mycobacterium avium</name>
    <dbReference type="NCBI Taxonomy" id="1764"/>
    <lineage>
        <taxon>Bacteria</taxon>
        <taxon>Bacillati</taxon>
        <taxon>Actinomycetota</taxon>
        <taxon>Actinomycetes</taxon>
        <taxon>Mycobacteriales</taxon>
        <taxon>Mycobacteriaceae</taxon>
        <taxon>Mycobacterium</taxon>
        <taxon>Mycobacterium avium complex (MAC)</taxon>
    </lineage>
</organism>
<dbReference type="AlphaFoldDB" id="A0A2A2ZEH4"/>